<accession>A0ACA9N8G7</accession>
<keyword evidence="2" id="KW-1185">Reference proteome</keyword>
<proteinExistence type="predicted"/>
<dbReference type="Proteomes" id="UP000789860">
    <property type="component" value="Unassembled WGS sequence"/>
</dbReference>
<name>A0ACA9N8G7_9GLOM</name>
<evidence type="ECO:0000313" key="1">
    <source>
        <dbReference type="EMBL" id="CAG8624985.1"/>
    </source>
</evidence>
<gene>
    <name evidence="1" type="ORF">SCALOS_LOCUS7775</name>
</gene>
<sequence length="55" mass="6085">QQDISRTSKSKNTQTSVSKRTEGITITTEDINIEKDSKTQEIILTTATTSDKKIA</sequence>
<feature type="non-terminal residue" evidence="1">
    <location>
        <position position="1"/>
    </location>
</feature>
<organism evidence="1 2">
    <name type="scientific">Scutellospora calospora</name>
    <dbReference type="NCBI Taxonomy" id="85575"/>
    <lineage>
        <taxon>Eukaryota</taxon>
        <taxon>Fungi</taxon>
        <taxon>Fungi incertae sedis</taxon>
        <taxon>Mucoromycota</taxon>
        <taxon>Glomeromycotina</taxon>
        <taxon>Glomeromycetes</taxon>
        <taxon>Diversisporales</taxon>
        <taxon>Gigasporaceae</taxon>
        <taxon>Scutellospora</taxon>
    </lineage>
</organism>
<reference evidence="1" key="1">
    <citation type="submission" date="2021-06" db="EMBL/GenBank/DDBJ databases">
        <authorList>
            <person name="Kallberg Y."/>
            <person name="Tangrot J."/>
            <person name="Rosling A."/>
        </authorList>
    </citation>
    <scope>NUCLEOTIDE SEQUENCE</scope>
    <source>
        <strain evidence="1">AU212A</strain>
    </source>
</reference>
<evidence type="ECO:0000313" key="2">
    <source>
        <dbReference type="Proteomes" id="UP000789860"/>
    </source>
</evidence>
<comment type="caution">
    <text evidence="1">The sequence shown here is derived from an EMBL/GenBank/DDBJ whole genome shotgun (WGS) entry which is preliminary data.</text>
</comment>
<protein>
    <submittedName>
        <fullName evidence="1">10056_t:CDS:1</fullName>
    </submittedName>
</protein>
<dbReference type="EMBL" id="CAJVPM010018452">
    <property type="protein sequence ID" value="CAG8624985.1"/>
    <property type="molecule type" value="Genomic_DNA"/>
</dbReference>